<accession>A0A381DJJ6</accession>
<dbReference type="SUPFAM" id="SSF48452">
    <property type="entry name" value="TPR-like"/>
    <property type="match status" value="1"/>
</dbReference>
<dbReference type="InterPro" id="IPR019734">
    <property type="entry name" value="TPR_rpt"/>
</dbReference>
<feature type="region of interest" description="Disordered" evidence="1">
    <location>
        <begin position="161"/>
        <end position="191"/>
    </location>
</feature>
<dbReference type="Gene3D" id="1.25.40.10">
    <property type="entry name" value="Tetratricopeptide repeat domain"/>
    <property type="match status" value="1"/>
</dbReference>
<feature type="compositionally biased region" description="Basic and acidic residues" evidence="1">
    <location>
        <begin position="161"/>
        <end position="178"/>
    </location>
</feature>
<name>A0A381DJJ6_9BACT</name>
<protein>
    <submittedName>
        <fullName evidence="3">TPR repeat-containing protein</fullName>
    </submittedName>
</protein>
<dbReference type="Proteomes" id="UP000254920">
    <property type="component" value="Unassembled WGS sequence"/>
</dbReference>
<evidence type="ECO:0000313" key="3">
    <source>
        <dbReference type="EMBL" id="SUX10805.1"/>
    </source>
</evidence>
<dbReference type="InterPro" id="IPR011990">
    <property type="entry name" value="TPR-like_helical_dom_sf"/>
</dbReference>
<feature type="signal peptide" evidence="2">
    <location>
        <begin position="1"/>
        <end position="20"/>
    </location>
</feature>
<feature type="chain" id="PRO_5035173276" evidence="2">
    <location>
        <begin position="21"/>
        <end position="305"/>
    </location>
</feature>
<gene>
    <name evidence="3" type="ORF">NCTC12475_01016</name>
</gene>
<dbReference type="PROSITE" id="PS50005">
    <property type="entry name" value="TPR"/>
    <property type="match status" value="1"/>
</dbReference>
<evidence type="ECO:0000256" key="2">
    <source>
        <dbReference type="SAM" id="SignalP"/>
    </source>
</evidence>
<dbReference type="EMBL" id="UFVD01000001">
    <property type="protein sequence ID" value="SUX10805.1"/>
    <property type="molecule type" value="Genomic_DNA"/>
</dbReference>
<evidence type="ECO:0000256" key="1">
    <source>
        <dbReference type="SAM" id="MobiDB-lite"/>
    </source>
</evidence>
<keyword evidence="4" id="KW-1185">Reference proteome</keyword>
<dbReference type="OrthoDB" id="5338882at2"/>
<dbReference type="AlphaFoldDB" id="A0A381DJJ6"/>
<keyword evidence="2" id="KW-0732">Signal</keyword>
<proteinExistence type="predicted"/>
<reference evidence="3 4" key="1">
    <citation type="submission" date="2018-06" db="EMBL/GenBank/DDBJ databases">
        <authorList>
            <consortium name="Pathogen Informatics"/>
            <person name="Doyle S."/>
        </authorList>
    </citation>
    <scope>NUCLEOTIDE SEQUENCE [LARGE SCALE GENOMIC DNA]</scope>
    <source>
        <strain evidence="3 4">NCTC12475</strain>
    </source>
</reference>
<organism evidence="3 4">
    <name type="scientific">Campylobacter sputorum subsp. sputorum</name>
    <dbReference type="NCBI Taxonomy" id="32024"/>
    <lineage>
        <taxon>Bacteria</taxon>
        <taxon>Pseudomonadati</taxon>
        <taxon>Campylobacterota</taxon>
        <taxon>Epsilonproteobacteria</taxon>
        <taxon>Campylobacterales</taxon>
        <taxon>Campylobacteraceae</taxon>
        <taxon>Campylobacter</taxon>
    </lineage>
</organism>
<sequence length="305" mass="34113">MIKKSLFLVAIFMATTSLFSAEVSVFDAGNLDASNPYGLTKNEQVLLNNKNKVEKLNQNFGSTEAKLNNAIERIEGLQSIVEGNNAQIGRIEQRLNMLESGGANGGDSANSDLRKYVEESRAIQEKNNNEIKKVLAELSTLIDSINSNYVSKSDLSKMNLKDTTKDTTSKKKEPETKVETTSSNSDFTSKSPADILKEASNMYKSKDYSGAKARYEYLISINHRPAEATFMLGEIEYFNKSYSSAIEYYQKSIAIYDKANYTPKLLYHTAISFDKVGDKNSADKFYKFLKSTYPNSEEAKVSPNR</sequence>
<evidence type="ECO:0000313" key="4">
    <source>
        <dbReference type="Proteomes" id="UP000254920"/>
    </source>
</evidence>
<dbReference type="STRING" id="32024.GCA_000788295_01744"/>